<dbReference type="PANTHER" id="PTHR43201">
    <property type="entry name" value="ACYL-COA SYNTHETASE"/>
    <property type="match status" value="1"/>
</dbReference>
<keyword evidence="3" id="KW-0547">Nucleotide-binding</keyword>
<dbReference type="Gene3D" id="3.40.50.12780">
    <property type="entry name" value="N-terminal domain of ligase-like"/>
    <property type="match status" value="1"/>
</dbReference>
<comment type="similarity">
    <text evidence="1">Belongs to the ATP-dependent AMP-binding enzyme family.</text>
</comment>
<keyword evidence="8" id="KW-1185">Reference proteome</keyword>
<dbReference type="PANTHER" id="PTHR43201:SF5">
    <property type="entry name" value="MEDIUM-CHAIN ACYL-COA LIGASE ACSF2, MITOCHONDRIAL"/>
    <property type="match status" value="1"/>
</dbReference>
<keyword evidence="4" id="KW-0067">ATP-binding</keyword>
<sequence>MLAVLDAGKPEDPAIGATDRAALTYRGLSDIAEATVAQLNKLGIGIGDRVAIVLPNGPEMAAAFVAIAAGASAAPLNPAYRAEELEFYLSDLRAKALVVDTAGHEAAEEVAAKLNIPILTLSVEAGGPAGAFTLSGETIGETARPGMSADEDEALVLHTSGTTSRPKIVPLSLGNLKASARHIRGSLELKAADRCLNIMPLFHIHGLIAAVLSSLSAGAEVICTPGFNALKIFQWMDEAAPTWYTAVPTMHQAILSRAPRNPDAVARLRLRFIRSSSSSLPPQVMAELEKTFDCPVIEAYGMTEASHQMTSNQLPPGARKPGSVGPAAGPEVAILSADGRPLPAGEIGEVSIRGPNVTAGYENNEAANAEAFAHGWFHTGDQGRLDEDGFLFLTGRLKEIINRGGEKISPREVDEVLMDHPAVQQVVCFAMPHEKLGEDVAAAVVLRDGATATEREIRDFAATRLADFKVPRKILFLDEIPKGATGKLQRIGLAEKLGLGAGPAK</sequence>
<evidence type="ECO:0000259" key="6">
    <source>
        <dbReference type="Pfam" id="PF13193"/>
    </source>
</evidence>
<dbReference type="Gene3D" id="3.30.300.30">
    <property type="match status" value="1"/>
</dbReference>
<dbReference type="InterPro" id="IPR045310">
    <property type="entry name" value="Pcs60-like"/>
</dbReference>
<evidence type="ECO:0000256" key="2">
    <source>
        <dbReference type="ARBA" id="ARBA00022598"/>
    </source>
</evidence>
<dbReference type="EMBL" id="JAGJCF010000003">
    <property type="protein sequence ID" value="MBP0615209.1"/>
    <property type="molecule type" value="Genomic_DNA"/>
</dbReference>
<dbReference type="Proteomes" id="UP000678276">
    <property type="component" value="Unassembled WGS sequence"/>
</dbReference>
<evidence type="ECO:0000256" key="1">
    <source>
        <dbReference type="ARBA" id="ARBA00006432"/>
    </source>
</evidence>
<evidence type="ECO:0000313" key="7">
    <source>
        <dbReference type="EMBL" id="MBP0615209.1"/>
    </source>
</evidence>
<dbReference type="RefSeq" id="WP_209593622.1">
    <property type="nucleotide sequence ID" value="NZ_JAGJCF010000003.1"/>
</dbReference>
<dbReference type="PROSITE" id="PS00455">
    <property type="entry name" value="AMP_BINDING"/>
    <property type="match status" value="1"/>
</dbReference>
<dbReference type="InterPro" id="IPR000873">
    <property type="entry name" value="AMP-dep_synth/lig_dom"/>
</dbReference>
<evidence type="ECO:0000259" key="5">
    <source>
        <dbReference type="Pfam" id="PF00501"/>
    </source>
</evidence>
<dbReference type="CDD" id="cd05926">
    <property type="entry name" value="FACL_fum10p_like"/>
    <property type="match status" value="1"/>
</dbReference>
<evidence type="ECO:0000256" key="4">
    <source>
        <dbReference type="ARBA" id="ARBA00022840"/>
    </source>
</evidence>
<evidence type="ECO:0000313" key="8">
    <source>
        <dbReference type="Proteomes" id="UP000678276"/>
    </source>
</evidence>
<dbReference type="Pfam" id="PF13193">
    <property type="entry name" value="AMP-binding_C"/>
    <property type="match status" value="1"/>
</dbReference>
<evidence type="ECO:0000256" key="3">
    <source>
        <dbReference type="ARBA" id="ARBA00022741"/>
    </source>
</evidence>
<reference evidence="7 8" key="1">
    <citation type="submission" date="2021-04" db="EMBL/GenBank/DDBJ databases">
        <title>Whole genome sequence of Jiella sp. KSK16Y-1.</title>
        <authorList>
            <person name="Tuo L."/>
        </authorList>
    </citation>
    <scope>NUCLEOTIDE SEQUENCE [LARGE SCALE GENOMIC DNA]</scope>
    <source>
        <strain evidence="7 8">KSK16Y-1</strain>
    </source>
</reference>
<keyword evidence="2" id="KW-0436">Ligase</keyword>
<gene>
    <name evidence="7" type="ORF">J6595_06415</name>
</gene>
<dbReference type="InterPro" id="IPR045851">
    <property type="entry name" value="AMP-bd_C_sf"/>
</dbReference>
<proteinExistence type="inferred from homology"/>
<accession>A0ABS4BEM4</accession>
<dbReference type="SUPFAM" id="SSF56801">
    <property type="entry name" value="Acetyl-CoA synthetase-like"/>
    <property type="match status" value="1"/>
</dbReference>
<dbReference type="InterPro" id="IPR025110">
    <property type="entry name" value="AMP-bd_C"/>
</dbReference>
<dbReference type="Pfam" id="PF00501">
    <property type="entry name" value="AMP-binding"/>
    <property type="match status" value="1"/>
</dbReference>
<feature type="domain" description="AMP-binding enzyme C-terminal" evidence="6">
    <location>
        <begin position="412"/>
        <end position="487"/>
    </location>
</feature>
<dbReference type="InterPro" id="IPR020845">
    <property type="entry name" value="AMP-binding_CS"/>
</dbReference>
<protein>
    <submittedName>
        <fullName evidence="7">AMP-binding protein</fullName>
    </submittedName>
</protein>
<feature type="domain" description="AMP-dependent synthetase/ligase" evidence="5">
    <location>
        <begin position="8"/>
        <end position="361"/>
    </location>
</feature>
<dbReference type="InterPro" id="IPR042099">
    <property type="entry name" value="ANL_N_sf"/>
</dbReference>
<name>A0ABS4BEM4_9HYPH</name>
<comment type="caution">
    <text evidence="7">The sequence shown here is derived from an EMBL/GenBank/DDBJ whole genome shotgun (WGS) entry which is preliminary data.</text>
</comment>
<organism evidence="7 8">
    <name type="scientific">Jiella mangrovi</name>
    <dbReference type="NCBI Taxonomy" id="2821407"/>
    <lineage>
        <taxon>Bacteria</taxon>
        <taxon>Pseudomonadati</taxon>
        <taxon>Pseudomonadota</taxon>
        <taxon>Alphaproteobacteria</taxon>
        <taxon>Hyphomicrobiales</taxon>
        <taxon>Aurantimonadaceae</taxon>
        <taxon>Jiella</taxon>
    </lineage>
</organism>